<gene>
    <name evidence="5" type="ORF">Pmani_006213</name>
</gene>
<evidence type="ECO:0000256" key="2">
    <source>
        <dbReference type="PROSITE-ProRule" id="PRU01207"/>
    </source>
</evidence>
<evidence type="ECO:0000313" key="5">
    <source>
        <dbReference type="EMBL" id="KAK4323067.1"/>
    </source>
</evidence>
<dbReference type="FunFam" id="1.10.287.160:FF:000003">
    <property type="entry name" value="Putative serine/threonine-protein kinase N2"/>
    <property type="match status" value="1"/>
</dbReference>
<dbReference type="CDD" id="cd11623">
    <property type="entry name" value="HR1_PKN_2"/>
    <property type="match status" value="1"/>
</dbReference>
<dbReference type="SMART" id="SM00742">
    <property type="entry name" value="Hr1"/>
    <property type="match status" value="3"/>
</dbReference>
<accession>A0AAE1QDD8</accession>
<comment type="caution">
    <text evidence="5">The sequence shown here is derived from an EMBL/GenBank/DDBJ whole genome shotgun (WGS) entry which is preliminary data.</text>
</comment>
<dbReference type="CDD" id="cd11622">
    <property type="entry name" value="HR1_PKN_1"/>
    <property type="match status" value="1"/>
</dbReference>
<reference evidence="5" key="1">
    <citation type="submission" date="2023-11" db="EMBL/GenBank/DDBJ databases">
        <title>Genome assemblies of two species of porcelain crab, Petrolisthes cinctipes and Petrolisthes manimaculis (Anomura: Porcellanidae).</title>
        <authorList>
            <person name="Angst P."/>
        </authorList>
    </citation>
    <scope>NUCLEOTIDE SEQUENCE</scope>
    <source>
        <strain evidence="5">PB745_02</strain>
        <tissue evidence="5">Gill</tissue>
    </source>
</reference>
<dbReference type="GO" id="GO:0004674">
    <property type="term" value="F:protein serine/threonine kinase activity"/>
    <property type="evidence" value="ECO:0007669"/>
    <property type="project" value="InterPro"/>
</dbReference>
<evidence type="ECO:0000313" key="6">
    <source>
        <dbReference type="Proteomes" id="UP001292094"/>
    </source>
</evidence>
<keyword evidence="1" id="KW-0677">Repeat</keyword>
<dbReference type="Pfam" id="PF02185">
    <property type="entry name" value="HR1"/>
    <property type="match status" value="2"/>
</dbReference>
<dbReference type="Gene3D" id="1.10.287.160">
    <property type="entry name" value="HR1 repeat"/>
    <property type="match status" value="3"/>
</dbReference>
<feature type="region of interest" description="Disordered" evidence="3">
    <location>
        <begin position="96"/>
        <end position="126"/>
    </location>
</feature>
<sequence>MEGLPIIQELTHKYGLAGCEVGGEGSLGQRLEELREHIRKEIRKELKIKEGAENLKRVTTDRRALQDVSHMVKEANSKLSALQEELQELESQILLSQGQAGAPTEPPPFTNNLDPPLSPMATENQDKSLEPLSLTCDQRLLSLERQLEIELKVKAGAENMIQMYSTGPMRDKKLLGEAQQMLADSKAKIEYIKMRRLKAKQSQTENGLDAEGKPKGEAANKYNLETPPDVRVEELIHRLHVECRCMEGAKNAVRMLQANKVAVDKKYLQEVSVELKTF</sequence>
<protein>
    <recommendedName>
        <fullName evidence="4">REM-1 domain-containing protein</fullName>
    </recommendedName>
</protein>
<evidence type="ECO:0000256" key="3">
    <source>
        <dbReference type="SAM" id="MobiDB-lite"/>
    </source>
</evidence>
<dbReference type="GO" id="GO:0007165">
    <property type="term" value="P:signal transduction"/>
    <property type="evidence" value="ECO:0007669"/>
    <property type="project" value="InterPro"/>
</dbReference>
<keyword evidence="2" id="KW-0175">Coiled coil</keyword>
<dbReference type="InterPro" id="IPR011072">
    <property type="entry name" value="HR1_rho-bd"/>
</dbReference>
<dbReference type="SUPFAM" id="SSF46585">
    <property type="entry name" value="HR1 repeat"/>
    <property type="match status" value="3"/>
</dbReference>
<dbReference type="GO" id="GO:0031267">
    <property type="term" value="F:small GTPase binding"/>
    <property type="evidence" value="ECO:0007669"/>
    <property type="project" value="InterPro"/>
</dbReference>
<feature type="domain" description="REM-1" evidence="4">
    <location>
        <begin position="20"/>
        <end position="95"/>
    </location>
</feature>
<evidence type="ECO:0000259" key="4">
    <source>
        <dbReference type="PROSITE" id="PS51860"/>
    </source>
</evidence>
<dbReference type="Proteomes" id="UP001292094">
    <property type="component" value="Unassembled WGS sequence"/>
</dbReference>
<dbReference type="EMBL" id="JAWZYT010000476">
    <property type="protein sequence ID" value="KAK4323067.1"/>
    <property type="molecule type" value="Genomic_DNA"/>
</dbReference>
<proteinExistence type="predicted"/>
<feature type="domain" description="REM-1" evidence="4">
    <location>
        <begin position="124"/>
        <end position="205"/>
    </location>
</feature>
<organism evidence="5 6">
    <name type="scientific">Petrolisthes manimaculis</name>
    <dbReference type="NCBI Taxonomy" id="1843537"/>
    <lineage>
        <taxon>Eukaryota</taxon>
        <taxon>Metazoa</taxon>
        <taxon>Ecdysozoa</taxon>
        <taxon>Arthropoda</taxon>
        <taxon>Crustacea</taxon>
        <taxon>Multicrustacea</taxon>
        <taxon>Malacostraca</taxon>
        <taxon>Eumalacostraca</taxon>
        <taxon>Eucarida</taxon>
        <taxon>Decapoda</taxon>
        <taxon>Pleocyemata</taxon>
        <taxon>Anomura</taxon>
        <taxon>Galatheoidea</taxon>
        <taxon>Porcellanidae</taxon>
        <taxon>Petrolisthes</taxon>
    </lineage>
</organism>
<dbReference type="InterPro" id="IPR037313">
    <property type="entry name" value="PKN_HR1_1"/>
</dbReference>
<dbReference type="AlphaFoldDB" id="A0AAE1QDD8"/>
<keyword evidence="6" id="KW-1185">Reference proteome</keyword>
<evidence type="ECO:0000256" key="1">
    <source>
        <dbReference type="ARBA" id="ARBA00022737"/>
    </source>
</evidence>
<feature type="region of interest" description="Disordered" evidence="3">
    <location>
        <begin position="200"/>
        <end position="222"/>
    </location>
</feature>
<dbReference type="FunFam" id="1.10.287.160:FF:000002">
    <property type="entry name" value="Putative serine/threonine-protein kinase N2"/>
    <property type="match status" value="1"/>
</dbReference>
<name>A0AAE1QDD8_9EUCA</name>
<dbReference type="PROSITE" id="PS51860">
    <property type="entry name" value="REM_1"/>
    <property type="match status" value="2"/>
</dbReference>
<dbReference type="InterPro" id="IPR036274">
    <property type="entry name" value="HR1_rpt_sf"/>
</dbReference>